<sequence>MPVSNSTVSSIDSFEEVVAQAQSSSNFKPLWNRLVKTKFFVSVVREPLAAKPDFQLHSWPTADASASTIHISEYKDKLELGAGTEIAQLSGAEIVRRAPNGMGIRLLLADRPLEVAAVRVDWLKKSLEASREALLKKKNELPAEVSMPTPNTVAKTGDTLPPINAISIPAPSDEPAVVKGWDFRVSALPAEVEAAAPADQPESSTPAFSFQSLELESVKPAPKPVEKFDVSSLKTRHVTHAGLGVELFVPAAWQEMRNDKALKFVEQAAGIVVELNGRRRDDMSLDTWMTMRLPLVTQEMPFLTQISETIEVKGRNWRDQIIGKVTEFRGRFPGDDVDSIYQICCIQTGKRLIAVCIRAPISNFDEQRLLFKWLIEGVEGYDVPSRTEGQSSVGAREGQVFESLSVGEAPSFFSLSFAGRLGRLRFIVYSFMTALAFIFMGVIAALMVREPSFILIATGLVLYIIMIYRPIVLRMHDFNMSGKWLLGLFLLIGTASVSKNVGFLIAANAINALFYLAILLLPGSSDTNDYGEPCPPNPTSITVTAWVLIAITLLGVLASFKLARNPGFSFAGAKTSAVKSGYGFTPTNRSFTINFPVIPKEELAAAASAKGPGMDEVHIYDAEENGFQYLVQEIGFENLPPDQSLALTKFTDYFAARLGGEILETQRTMQGAFSARAVKIRLANADQQDFRLFFVGKKLFVLGVQSPKKRLNSNEAERFFDSFQAN</sequence>
<dbReference type="Pfam" id="PF05656">
    <property type="entry name" value="DUF805"/>
    <property type="match status" value="1"/>
</dbReference>
<feature type="transmembrane region" description="Helical" evidence="1">
    <location>
        <begin position="485"/>
        <end position="518"/>
    </location>
</feature>
<dbReference type="EMBL" id="JACOFZ010000004">
    <property type="protein sequence ID" value="MBC3882082.1"/>
    <property type="molecule type" value="Genomic_DNA"/>
</dbReference>
<reference evidence="2" key="1">
    <citation type="submission" date="2020-08" db="EMBL/GenBank/DDBJ databases">
        <title>Novel species isolated from subtropical streams in China.</title>
        <authorList>
            <person name="Lu H."/>
        </authorList>
    </citation>
    <scope>NUCLEOTIDE SEQUENCE</scope>
    <source>
        <strain evidence="2">LX22W</strain>
    </source>
</reference>
<evidence type="ECO:0000313" key="2">
    <source>
        <dbReference type="EMBL" id="MBC3882082.1"/>
    </source>
</evidence>
<name>A0A923HT51_9BURK</name>
<dbReference type="Proteomes" id="UP000627446">
    <property type="component" value="Unassembled WGS sequence"/>
</dbReference>
<evidence type="ECO:0000256" key="1">
    <source>
        <dbReference type="SAM" id="Phobius"/>
    </source>
</evidence>
<keyword evidence="1" id="KW-1133">Transmembrane helix</keyword>
<dbReference type="InterPro" id="IPR008523">
    <property type="entry name" value="DUF805"/>
</dbReference>
<evidence type="ECO:0000313" key="3">
    <source>
        <dbReference type="Proteomes" id="UP000627446"/>
    </source>
</evidence>
<keyword evidence="3" id="KW-1185">Reference proteome</keyword>
<protein>
    <submittedName>
        <fullName evidence="2">DUF805 domain-containing protein</fullName>
    </submittedName>
</protein>
<dbReference type="AlphaFoldDB" id="A0A923HT51"/>
<dbReference type="RefSeq" id="WP_186916699.1">
    <property type="nucleotide sequence ID" value="NZ_JACOFZ010000004.1"/>
</dbReference>
<accession>A0A923HT51</accession>
<keyword evidence="1" id="KW-0472">Membrane</keyword>
<gene>
    <name evidence="2" type="ORF">H8K36_11885</name>
</gene>
<comment type="caution">
    <text evidence="2">The sequence shown here is derived from an EMBL/GenBank/DDBJ whole genome shotgun (WGS) entry which is preliminary data.</text>
</comment>
<feature type="transmembrane region" description="Helical" evidence="1">
    <location>
        <begin position="538"/>
        <end position="560"/>
    </location>
</feature>
<keyword evidence="1" id="KW-0812">Transmembrane</keyword>
<feature type="transmembrane region" description="Helical" evidence="1">
    <location>
        <begin position="426"/>
        <end position="447"/>
    </location>
</feature>
<feature type="transmembrane region" description="Helical" evidence="1">
    <location>
        <begin position="453"/>
        <end position="473"/>
    </location>
</feature>
<dbReference type="GO" id="GO:0016020">
    <property type="term" value="C:membrane"/>
    <property type="evidence" value="ECO:0007669"/>
    <property type="project" value="InterPro"/>
</dbReference>
<organism evidence="2 3">
    <name type="scientific">Undibacterium nitidum</name>
    <dbReference type="NCBI Taxonomy" id="2762298"/>
    <lineage>
        <taxon>Bacteria</taxon>
        <taxon>Pseudomonadati</taxon>
        <taxon>Pseudomonadota</taxon>
        <taxon>Betaproteobacteria</taxon>
        <taxon>Burkholderiales</taxon>
        <taxon>Oxalobacteraceae</taxon>
        <taxon>Undibacterium</taxon>
    </lineage>
</organism>
<proteinExistence type="predicted"/>